<gene>
    <name evidence="7" type="primary">proA</name>
    <name evidence="9" type="ORF">BJ971_007173</name>
</gene>
<dbReference type="Pfam" id="PF00171">
    <property type="entry name" value="Aldedh"/>
    <property type="match status" value="1"/>
</dbReference>
<evidence type="ECO:0000259" key="8">
    <source>
        <dbReference type="Pfam" id="PF00171"/>
    </source>
</evidence>
<dbReference type="InterPro" id="IPR016161">
    <property type="entry name" value="Ald_DH/histidinol_DH"/>
</dbReference>
<dbReference type="EMBL" id="JACHNH010000001">
    <property type="protein sequence ID" value="MBB4766617.1"/>
    <property type="molecule type" value="Genomic_DNA"/>
</dbReference>
<reference evidence="9 10" key="1">
    <citation type="submission" date="2020-08" db="EMBL/GenBank/DDBJ databases">
        <title>Sequencing the genomes of 1000 actinobacteria strains.</title>
        <authorList>
            <person name="Klenk H.-P."/>
        </authorList>
    </citation>
    <scope>NUCLEOTIDE SEQUENCE [LARGE SCALE GENOMIC DNA]</scope>
    <source>
        <strain evidence="9 10">DSM 43149</strain>
    </source>
</reference>
<dbReference type="InterPro" id="IPR015590">
    <property type="entry name" value="Aldehyde_DH_dom"/>
</dbReference>
<comment type="similarity">
    <text evidence="7">Belongs to the gamma-glutamyl phosphate reductase family.</text>
</comment>
<dbReference type="FunFam" id="3.40.309.10:FF:000006">
    <property type="entry name" value="Gamma-glutamyl phosphate reductase"/>
    <property type="match status" value="1"/>
</dbReference>
<dbReference type="PIRSF" id="PIRSF000151">
    <property type="entry name" value="GPR"/>
    <property type="match status" value="1"/>
</dbReference>
<proteinExistence type="inferred from homology"/>
<comment type="pathway">
    <text evidence="1 7">Amino-acid biosynthesis; L-proline biosynthesis; L-glutamate 5-semialdehyde from L-glutamate: step 2/2.</text>
</comment>
<sequence>MTVLAQASDARVAAVDLAAATRAEKDAALLLMADRLVERADDIVAANAVDVANARTGGSSEAMIDRLTLTGERVAAMADGLRQLAALNDPVGDVVRGSKLANGLELRQVRVPFGVVGIIYEGRPNVTADAAGICLKSGNSVLLRGSGSAMSSNAAIVSVLRKAVADANLPANAIQLLDASTRDSVKELMRARGLVDVLIPRGGASLIKTVVEESTVPVIETGVGNCHVYVDEGADLEKALGVVLNSKTQRLSTCNTAESLLVHASMVESFLPMVIEELVAAGVTVHGDPRVAGFDGVVPATEEDWGTEYLSADIAVAVVDSLDDALDHIRRYGTGHTEAIVTESVVSARHFAARVDAAAVMINASTRFTDGGEFGFGAEIGISTQKLHARGPMGLPELTSTKYIVTGNGHTR</sequence>
<dbReference type="UniPathway" id="UPA00098">
    <property type="reaction ID" value="UER00360"/>
</dbReference>
<evidence type="ECO:0000256" key="6">
    <source>
        <dbReference type="ARBA" id="ARBA00049024"/>
    </source>
</evidence>
<dbReference type="CDD" id="cd07079">
    <property type="entry name" value="ALDH_F18-19_ProA-GPR"/>
    <property type="match status" value="1"/>
</dbReference>
<dbReference type="Proteomes" id="UP000578112">
    <property type="component" value="Unassembled WGS sequence"/>
</dbReference>
<dbReference type="PANTHER" id="PTHR11063">
    <property type="entry name" value="GLUTAMATE SEMIALDEHYDE DEHYDROGENASE"/>
    <property type="match status" value="1"/>
</dbReference>
<dbReference type="InterPro" id="IPR016163">
    <property type="entry name" value="Ald_DH_C"/>
</dbReference>
<feature type="domain" description="Aldehyde dehydrogenase" evidence="8">
    <location>
        <begin position="7"/>
        <end position="279"/>
    </location>
</feature>
<keyword evidence="7" id="KW-0963">Cytoplasm</keyword>
<evidence type="ECO:0000313" key="10">
    <source>
        <dbReference type="Proteomes" id="UP000578112"/>
    </source>
</evidence>
<dbReference type="EC" id="1.2.1.41" evidence="7"/>
<dbReference type="PROSITE" id="PS01223">
    <property type="entry name" value="PROA"/>
    <property type="match status" value="1"/>
</dbReference>
<keyword evidence="5 7" id="KW-0560">Oxidoreductase</keyword>
<comment type="subcellular location">
    <subcellularLocation>
        <location evidence="7">Cytoplasm</location>
    </subcellularLocation>
</comment>
<accession>A0A7W7I537</accession>
<keyword evidence="2 7" id="KW-0028">Amino-acid biosynthesis</keyword>
<dbReference type="NCBIfam" id="NF001221">
    <property type="entry name" value="PRK00197.1"/>
    <property type="match status" value="1"/>
</dbReference>
<dbReference type="InterPro" id="IPR000965">
    <property type="entry name" value="GPR_dom"/>
</dbReference>
<dbReference type="InterPro" id="IPR012134">
    <property type="entry name" value="Glu-5-SA_DH"/>
</dbReference>
<dbReference type="NCBIfam" id="TIGR00407">
    <property type="entry name" value="proA"/>
    <property type="match status" value="1"/>
</dbReference>
<evidence type="ECO:0000256" key="2">
    <source>
        <dbReference type="ARBA" id="ARBA00022605"/>
    </source>
</evidence>
<organism evidence="9 10">
    <name type="scientific">Actinoplanes digitatis</name>
    <dbReference type="NCBI Taxonomy" id="1868"/>
    <lineage>
        <taxon>Bacteria</taxon>
        <taxon>Bacillati</taxon>
        <taxon>Actinomycetota</taxon>
        <taxon>Actinomycetes</taxon>
        <taxon>Micromonosporales</taxon>
        <taxon>Micromonosporaceae</taxon>
        <taxon>Actinoplanes</taxon>
    </lineage>
</organism>
<dbReference type="GO" id="GO:0004350">
    <property type="term" value="F:glutamate-5-semialdehyde dehydrogenase activity"/>
    <property type="evidence" value="ECO:0007669"/>
    <property type="project" value="UniProtKB-UniRule"/>
</dbReference>
<evidence type="ECO:0000256" key="3">
    <source>
        <dbReference type="ARBA" id="ARBA00022650"/>
    </source>
</evidence>
<evidence type="ECO:0000256" key="7">
    <source>
        <dbReference type="HAMAP-Rule" id="MF_00412"/>
    </source>
</evidence>
<evidence type="ECO:0000313" key="9">
    <source>
        <dbReference type="EMBL" id="MBB4766617.1"/>
    </source>
</evidence>
<dbReference type="GO" id="GO:0050661">
    <property type="term" value="F:NADP binding"/>
    <property type="evidence" value="ECO:0007669"/>
    <property type="project" value="InterPro"/>
</dbReference>
<comment type="caution">
    <text evidence="9">The sequence shown here is derived from an EMBL/GenBank/DDBJ whole genome shotgun (WGS) entry which is preliminary data.</text>
</comment>
<comment type="function">
    <text evidence="7">Catalyzes the NADPH-dependent reduction of L-glutamate 5-phosphate into L-glutamate 5-semialdehyde and phosphate. The product spontaneously undergoes cyclization to form 1-pyrroline-5-carboxylate.</text>
</comment>
<dbReference type="InterPro" id="IPR020593">
    <property type="entry name" value="G-glutamylP_reductase_CS"/>
</dbReference>
<protein>
    <recommendedName>
        <fullName evidence="7">Gamma-glutamyl phosphate reductase</fullName>
        <shortName evidence="7">GPR</shortName>
        <ecNumber evidence="7">1.2.1.41</ecNumber>
    </recommendedName>
    <alternativeName>
        <fullName evidence="7">Glutamate-5-semialdehyde dehydrogenase</fullName>
    </alternativeName>
    <alternativeName>
        <fullName evidence="7">Glutamyl-gamma-semialdehyde dehydrogenase</fullName>
        <shortName evidence="7">GSA dehydrogenase</shortName>
    </alternativeName>
</protein>
<keyword evidence="4 7" id="KW-0521">NADP</keyword>
<dbReference type="GO" id="GO:0055129">
    <property type="term" value="P:L-proline biosynthetic process"/>
    <property type="evidence" value="ECO:0007669"/>
    <property type="project" value="UniProtKB-UniRule"/>
</dbReference>
<dbReference type="Gene3D" id="3.40.605.10">
    <property type="entry name" value="Aldehyde Dehydrogenase, Chain A, domain 1"/>
    <property type="match status" value="1"/>
</dbReference>
<dbReference type="SUPFAM" id="SSF53720">
    <property type="entry name" value="ALDH-like"/>
    <property type="match status" value="1"/>
</dbReference>
<comment type="catalytic activity">
    <reaction evidence="6 7">
        <text>L-glutamate 5-semialdehyde + phosphate + NADP(+) = L-glutamyl 5-phosphate + NADPH + H(+)</text>
        <dbReference type="Rhea" id="RHEA:19541"/>
        <dbReference type="ChEBI" id="CHEBI:15378"/>
        <dbReference type="ChEBI" id="CHEBI:43474"/>
        <dbReference type="ChEBI" id="CHEBI:57783"/>
        <dbReference type="ChEBI" id="CHEBI:58066"/>
        <dbReference type="ChEBI" id="CHEBI:58274"/>
        <dbReference type="ChEBI" id="CHEBI:58349"/>
        <dbReference type="EC" id="1.2.1.41"/>
    </reaction>
</comment>
<evidence type="ECO:0000256" key="5">
    <source>
        <dbReference type="ARBA" id="ARBA00023002"/>
    </source>
</evidence>
<dbReference type="GO" id="GO:0005737">
    <property type="term" value="C:cytoplasm"/>
    <property type="evidence" value="ECO:0007669"/>
    <property type="project" value="UniProtKB-SubCell"/>
</dbReference>
<name>A0A7W7I537_9ACTN</name>
<keyword evidence="3 7" id="KW-0641">Proline biosynthesis</keyword>
<dbReference type="Gene3D" id="3.40.309.10">
    <property type="entry name" value="Aldehyde Dehydrogenase, Chain A, domain 2"/>
    <property type="match status" value="1"/>
</dbReference>
<dbReference type="PANTHER" id="PTHR11063:SF8">
    <property type="entry name" value="DELTA-1-PYRROLINE-5-CARBOXYLATE SYNTHASE"/>
    <property type="match status" value="1"/>
</dbReference>
<keyword evidence="10" id="KW-1185">Reference proteome</keyword>
<dbReference type="HAMAP" id="MF_00412">
    <property type="entry name" value="ProA"/>
    <property type="match status" value="1"/>
</dbReference>
<dbReference type="InterPro" id="IPR016162">
    <property type="entry name" value="Ald_DH_N"/>
</dbReference>
<dbReference type="AlphaFoldDB" id="A0A7W7I537"/>
<evidence type="ECO:0000256" key="1">
    <source>
        <dbReference type="ARBA" id="ARBA00004985"/>
    </source>
</evidence>
<evidence type="ECO:0000256" key="4">
    <source>
        <dbReference type="ARBA" id="ARBA00022857"/>
    </source>
</evidence>